<dbReference type="OrthoDB" id="6783963at2759"/>
<proteinExistence type="predicted"/>
<dbReference type="InterPro" id="IPR029526">
    <property type="entry name" value="PGBD"/>
</dbReference>
<sequence>MAGRSKVNLEELELMDPVDVFNFIDGISEEQALDSDADDYFPMSLTPSTIKSRKKDHEEISDFSSDDSTADPNFLPERKKKFPRNATIASSSDEDDELFINTNPPKPGVAFTETPGLKIPVSESPLENFFNILVKDLLNTIVTESIQYARQKGTSLDLSLNESKAFIEILVIMGLNSLPSLRLYWLSDQNFHSARDFEDTTLSTYPR</sequence>
<organism evidence="3 4">
    <name type="scientific">Ignelater luminosus</name>
    <name type="common">Cucubano</name>
    <name type="synonym">Pyrophorus luminosus</name>
    <dbReference type="NCBI Taxonomy" id="2038154"/>
    <lineage>
        <taxon>Eukaryota</taxon>
        <taxon>Metazoa</taxon>
        <taxon>Ecdysozoa</taxon>
        <taxon>Arthropoda</taxon>
        <taxon>Hexapoda</taxon>
        <taxon>Insecta</taxon>
        <taxon>Pterygota</taxon>
        <taxon>Neoptera</taxon>
        <taxon>Endopterygota</taxon>
        <taxon>Coleoptera</taxon>
        <taxon>Polyphaga</taxon>
        <taxon>Elateriformia</taxon>
        <taxon>Elateroidea</taxon>
        <taxon>Elateridae</taxon>
        <taxon>Agrypninae</taxon>
        <taxon>Pyrophorini</taxon>
        <taxon>Ignelater</taxon>
    </lineage>
</organism>
<accession>A0A8K0D9Z7</accession>
<comment type="caution">
    <text evidence="3">The sequence shown here is derived from an EMBL/GenBank/DDBJ whole genome shotgun (WGS) entry which is preliminary data.</text>
</comment>
<feature type="domain" description="PiggyBac transposable element-derived protein" evidence="2">
    <location>
        <begin position="124"/>
        <end position="192"/>
    </location>
</feature>
<evidence type="ECO:0000256" key="1">
    <source>
        <dbReference type="SAM" id="MobiDB-lite"/>
    </source>
</evidence>
<dbReference type="AlphaFoldDB" id="A0A8K0D9Z7"/>
<dbReference type="EMBL" id="VTPC01002169">
    <property type="protein sequence ID" value="KAF2900484.1"/>
    <property type="molecule type" value="Genomic_DNA"/>
</dbReference>
<evidence type="ECO:0000259" key="2">
    <source>
        <dbReference type="Pfam" id="PF13843"/>
    </source>
</evidence>
<feature type="region of interest" description="Disordered" evidence="1">
    <location>
        <begin position="46"/>
        <end position="77"/>
    </location>
</feature>
<evidence type="ECO:0000313" key="4">
    <source>
        <dbReference type="Proteomes" id="UP000801492"/>
    </source>
</evidence>
<name>A0A8K0D9Z7_IGNLU</name>
<gene>
    <name evidence="3" type="ORF">ILUMI_05703</name>
</gene>
<dbReference type="Pfam" id="PF13843">
    <property type="entry name" value="DDE_Tnp_1_7"/>
    <property type="match status" value="1"/>
</dbReference>
<evidence type="ECO:0000313" key="3">
    <source>
        <dbReference type="EMBL" id="KAF2900484.1"/>
    </source>
</evidence>
<reference evidence="3" key="1">
    <citation type="submission" date="2019-08" db="EMBL/GenBank/DDBJ databases">
        <title>The genome of the North American firefly Photinus pyralis.</title>
        <authorList>
            <consortium name="Photinus pyralis genome working group"/>
            <person name="Fallon T.R."/>
            <person name="Sander Lower S.E."/>
            <person name="Weng J.-K."/>
        </authorList>
    </citation>
    <scope>NUCLEOTIDE SEQUENCE</scope>
    <source>
        <strain evidence="3">TRF0915ILg1</strain>
        <tissue evidence="3">Whole body</tissue>
    </source>
</reference>
<protein>
    <recommendedName>
        <fullName evidence="2">PiggyBac transposable element-derived protein domain-containing protein</fullName>
    </recommendedName>
</protein>
<dbReference type="Proteomes" id="UP000801492">
    <property type="component" value="Unassembled WGS sequence"/>
</dbReference>
<keyword evidence="4" id="KW-1185">Reference proteome</keyword>